<evidence type="ECO:0000259" key="1">
    <source>
        <dbReference type="Pfam" id="PF14279"/>
    </source>
</evidence>
<accession>A0ABS0IN21</accession>
<keyword evidence="2" id="KW-0255">Endonuclease</keyword>
<dbReference type="RefSeq" id="WP_196284118.1">
    <property type="nucleotide sequence ID" value="NZ_JADQDQ010000017.1"/>
</dbReference>
<organism evidence="2 3">
    <name type="scientific">Hymenobacter jeongseonensis</name>
    <dbReference type="NCBI Taxonomy" id="2791027"/>
    <lineage>
        <taxon>Bacteria</taxon>
        <taxon>Pseudomonadati</taxon>
        <taxon>Bacteroidota</taxon>
        <taxon>Cytophagia</taxon>
        <taxon>Cytophagales</taxon>
        <taxon>Hymenobacteraceae</taxon>
        <taxon>Hymenobacter</taxon>
    </lineage>
</organism>
<proteinExistence type="predicted"/>
<protein>
    <submittedName>
        <fullName evidence="2">HNH endonuclease</fullName>
    </submittedName>
</protein>
<dbReference type="InterPro" id="IPR029471">
    <property type="entry name" value="HNH_5"/>
</dbReference>
<dbReference type="GO" id="GO:0004519">
    <property type="term" value="F:endonuclease activity"/>
    <property type="evidence" value="ECO:0007669"/>
    <property type="project" value="UniProtKB-KW"/>
</dbReference>
<evidence type="ECO:0000313" key="2">
    <source>
        <dbReference type="EMBL" id="MBF9239770.1"/>
    </source>
</evidence>
<gene>
    <name evidence="2" type="ORF">I2I05_20420</name>
</gene>
<keyword evidence="2" id="KW-0378">Hydrolase</keyword>
<dbReference type="Pfam" id="PF14279">
    <property type="entry name" value="HNH_5"/>
    <property type="match status" value="1"/>
</dbReference>
<dbReference type="Proteomes" id="UP000597617">
    <property type="component" value="Unassembled WGS sequence"/>
</dbReference>
<name>A0ABS0IN21_9BACT</name>
<evidence type="ECO:0000313" key="3">
    <source>
        <dbReference type="Proteomes" id="UP000597617"/>
    </source>
</evidence>
<comment type="caution">
    <text evidence="2">The sequence shown here is derived from an EMBL/GenBank/DDBJ whole genome shotgun (WGS) entry which is preliminary data.</text>
</comment>
<keyword evidence="3" id="KW-1185">Reference proteome</keyword>
<sequence>MQCYLCDSEITELNKTNEHIIPRGLGNNIESATVLCNPCNNELGSEIDAALISQLGILYQLVALARPGTRNDAVTNGLLDDGTPVRFEGLLKPEIPVEIHLPGIAPVKFTAQRDEIESKARKKLVQLKRRFLDLDIDKAIAGLEIKEYPERLIYFSNSSDPKQSMVGSPAFFRGIKKIAVNFYLHTGGDPMYIRDVIHQVRTGEPAPQVISKFYYPAIRPVYVPSEGEVSHLIKLVGDLEMGVLYCYVELFNTNSAIILLNDNYDGPAINQQYHYDLINRQHLTVPITLPFKNRSHVTDHFIVDRNTNMEGNATYQRTRRKLEELIRAKGLFI</sequence>
<feature type="domain" description="HNH endonuclease 5" evidence="1">
    <location>
        <begin position="3"/>
        <end position="55"/>
    </location>
</feature>
<reference evidence="2 3" key="1">
    <citation type="submission" date="2020-11" db="EMBL/GenBank/DDBJ databases">
        <authorList>
            <person name="Kim M.K."/>
        </authorList>
    </citation>
    <scope>NUCLEOTIDE SEQUENCE [LARGE SCALE GENOMIC DNA]</scope>
    <source>
        <strain evidence="2 3">BT683</strain>
    </source>
</reference>
<dbReference type="EMBL" id="JADQDQ010000017">
    <property type="protein sequence ID" value="MBF9239770.1"/>
    <property type="molecule type" value="Genomic_DNA"/>
</dbReference>
<keyword evidence="2" id="KW-0540">Nuclease</keyword>